<dbReference type="EMBL" id="JAHZSS010000009">
    <property type="protein sequence ID" value="MBW8191160.1"/>
    <property type="molecule type" value="Genomic_DNA"/>
</dbReference>
<sequence length="198" mass="20914">MLNLLKSCVVAISVLFAAVSHAAEAGTTETLIDGGKGLENWNQTGSGNWSAQADAIVADAGSGLLVSKKSYGDFRLVAEFWADHTTNSGIFIRADDPSYINAYSAYEVNIFDQRSDPTYGTGGIVGVAKVDPMPKAGGQWNTYEIVAKGDQLIVTLNGVETVNTTSDRHDSGPIALQIGYGAGAIGAIKWRKVTVEEL</sequence>
<evidence type="ECO:0000259" key="2">
    <source>
        <dbReference type="Pfam" id="PF06439"/>
    </source>
</evidence>
<name>A0ABS7EFX3_9GAMM</name>
<evidence type="ECO:0000313" key="3">
    <source>
        <dbReference type="EMBL" id="MBW8191160.1"/>
    </source>
</evidence>
<comment type="caution">
    <text evidence="3">The sequence shown here is derived from an EMBL/GenBank/DDBJ whole genome shotgun (WGS) entry which is preliminary data.</text>
</comment>
<dbReference type="Pfam" id="PF06439">
    <property type="entry name" value="3keto-disac_hyd"/>
    <property type="match status" value="1"/>
</dbReference>
<feature type="signal peptide" evidence="1">
    <location>
        <begin position="1"/>
        <end position="22"/>
    </location>
</feature>
<feature type="domain" description="3-keto-alpha-glucoside-1,2-lyase/3-keto-2-hydroxy-glucal hydratase" evidence="2">
    <location>
        <begin position="29"/>
        <end position="195"/>
    </location>
</feature>
<dbReference type="RefSeq" id="WP_220103846.1">
    <property type="nucleotide sequence ID" value="NZ_JAHZSS010000009.1"/>
</dbReference>
<gene>
    <name evidence="3" type="ORF">K0504_08945</name>
</gene>
<evidence type="ECO:0000313" key="4">
    <source>
        <dbReference type="Proteomes" id="UP001166251"/>
    </source>
</evidence>
<proteinExistence type="predicted"/>
<evidence type="ECO:0000256" key="1">
    <source>
        <dbReference type="SAM" id="SignalP"/>
    </source>
</evidence>
<keyword evidence="4" id="KW-1185">Reference proteome</keyword>
<reference evidence="3" key="1">
    <citation type="submission" date="2021-07" db="EMBL/GenBank/DDBJ databases">
        <title>Neiella marina sp. nov., isolated from the intestinal content of sea cucumber Apostichopus japonicus.</title>
        <authorList>
            <person name="Bai X."/>
        </authorList>
    </citation>
    <scope>NUCLEOTIDE SEQUENCE</scope>
    <source>
        <strain evidence="3">126</strain>
    </source>
</reference>
<keyword evidence="1" id="KW-0732">Signal</keyword>
<dbReference type="InterPro" id="IPR010496">
    <property type="entry name" value="AL/BT2_dom"/>
</dbReference>
<protein>
    <submittedName>
        <fullName evidence="3">DUF1080 domain-containing protein</fullName>
    </submittedName>
</protein>
<dbReference type="Proteomes" id="UP001166251">
    <property type="component" value="Unassembled WGS sequence"/>
</dbReference>
<dbReference type="Gene3D" id="2.60.120.560">
    <property type="entry name" value="Exo-inulinase, domain 1"/>
    <property type="match status" value="1"/>
</dbReference>
<accession>A0ABS7EFX3</accession>
<feature type="chain" id="PRO_5046072413" evidence="1">
    <location>
        <begin position="23"/>
        <end position="198"/>
    </location>
</feature>
<organism evidence="3 4">
    <name type="scientific">Neiella holothuriorum</name>
    <dbReference type="NCBI Taxonomy" id="2870530"/>
    <lineage>
        <taxon>Bacteria</taxon>
        <taxon>Pseudomonadati</taxon>
        <taxon>Pseudomonadota</taxon>
        <taxon>Gammaproteobacteria</taxon>
        <taxon>Alteromonadales</taxon>
        <taxon>Echinimonadaceae</taxon>
        <taxon>Neiella</taxon>
    </lineage>
</organism>